<dbReference type="AlphaFoldDB" id="A0A4P6WXX4"/>
<keyword evidence="1" id="KW-0732">Signal</keyword>
<evidence type="ECO:0000313" key="3">
    <source>
        <dbReference type="Proteomes" id="UP000293912"/>
    </source>
</evidence>
<proteinExistence type="predicted"/>
<feature type="signal peptide" evidence="1">
    <location>
        <begin position="1"/>
        <end position="30"/>
    </location>
</feature>
<name>A0A4P6WXX4_HYDPS</name>
<keyword evidence="3" id="KW-1185">Reference proteome</keyword>
<dbReference type="EMBL" id="CP037867">
    <property type="protein sequence ID" value="QBM28922.1"/>
    <property type="molecule type" value="Genomic_DNA"/>
</dbReference>
<accession>A0A4P6WXX4</accession>
<evidence type="ECO:0000256" key="1">
    <source>
        <dbReference type="SAM" id="SignalP"/>
    </source>
</evidence>
<dbReference type="PROSITE" id="PS51257">
    <property type="entry name" value="PROKAR_LIPOPROTEIN"/>
    <property type="match status" value="1"/>
</dbReference>
<dbReference type="KEGG" id="hpse:HPF_14570"/>
<evidence type="ECO:0000313" key="2">
    <source>
        <dbReference type="EMBL" id="QBM28922.1"/>
    </source>
</evidence>
<organism evidence="2 3">
    <name type="scientific">Hydrogenophaga pseudoflava</name>
    <name type="common">Pseudomonas carboxydoflava</name>
    <dbReference type="NCBI Taxonomy" id="47421"/>
    <lineage>
        <taxon>Bacteria</taxon>
        <taxon>Pseudomonadati</taxon>
        <taxon>Pseudomonadota</taxon>
        <taxon>Betaproteobacteria</taxon>
        <taxon>Burkholderiales</taxon>
        <taxon>Comamonadaceae</taxon>
        <taxon>Hydrogenophaga</taxon>
    </lineage>
</organism>
<feature type="chain" id="PRO_5020953352" description="Sel1 repeat protein" evidence="1">
    <location>
        <begin position="31"/>
        <end position="229"/>
    </location>
</feature>
<reference evidence="2 3" key="1">
    <citation type="submission" date="2019-03" db="EMBL/GenBank/DDBJ databases">
        <authorList>
            <person name="Sebastian G."/>
            <person name="Baumann P."/>
            <person name="Ruckert C."/>
            <person name="Kalinowski J."/>
            <person name="Nebel B."/>
            <person name="Takors R."/>
            <person name="Blombach B."/>
        </authorList>
    </citation>
    <scope>NUCLEOTIDE SEQUENCE [LARGE SCALE GENOMIC DNA]</scope>
    <source>
        <strain evidence="2 3">DSM 1084</strain>
    </source>
</reference>
<evidence type="ECO:0008006" key="4">
    <source>
        <dbReference type="Google" id="ProtNLM"/>
    </source>
</evidence>
<gene>
    <name evidence="2" type="ORF">HPF_14570</name>
</gene>
<protein>
    <recommendedName>
        <fullName evidence="4">Sel1 repeat protein</fullName>
    </recommendedName>
</protein>
<dbReference type="Proteomes" id="UP000293912">
    <property type="component" value="Chromosome"/>
</dbReference>
<sequence length="229" mass="25416" precursor="true">MHTSKRVLRSLLLTVSTACLLGGCMVPAMVATNLEKSGYSSDIDKGRAVLLHHVKTLQAAGDPLGDYFYALGNSDGWIKDVQGDEAITELFRQAAAKGSMDAKILLALQKATGGPVPGKLNEGMVPNKDLRLWEAGLAELQPLLQQQCYVRRLVVGSRDLGTDLRPHVTTYAVAYKIWPTFRDGHHVQGAQGEWIKKVEKNPERHRLWEALEENCKVPADMWLARLYNK</sequence>